<accession>A0A1X2GQV7</accession>
<dbReference type="EMBL" id="MCGT01000005">
    <property type="protein sequence ID" value="ORX59473.1"/>
    <property type="molecule type" value="Genomic_DNA"/>
</dbReference>
<dbReference type="Proteomes" id="UP000242146">
    <property type="component" value="Unassembled WGS sequence"/>
</dbReference>
<dbReference type="AlphaFoldDB" id="A0A1X2GQV7"/>
<protein>
    <submittedName>
        <fullName evidence="1">Uncharacterized protein</fullName>
    </submittedName>
</protein>
<gene>
    <name evidence="1" type="ORF">DM01DRAFT_1371365</name>
</gene>
<proteinExistence type="predicted"/>
<evidence type="ECO:0000313" key="2">
    <source>
        <dbReference type="Proteomes" id="UP000242146"/>
    </source>
</evidence>
<comment type="caution">
    <text evidence="1">The sequence shown here is derived from an EMBL/GenBank/DDBJ whole genome shotgun (WGS) entry which is preliminary data.</text>
</comment>
<sequence>MANEDKNGKDRRRDLQAHEVHSCRLDHHYLQHNVQHLFALQAISTPTIPLCSNAEKRFGQKRAIPSTPDLSATSLRLFAGACDPICFFIRASSIACCSSSESRPTNTASVV</sequence>
<reference evidence="1 2" key="1">
    <citation type="submission" date="2016-07" db="EMBL/GenBank/DDBJ databases">
        <title>Pervasive Adenine N6-methylation of Active Genes in Fungi.</title>
        <authorList>
            <consortium name="DOE Joint Genome Institute"/>
            <person name="Mondo S.J."/>
            <person name="Dannebaum R.O."/>
            <person name="Kuo R.C."/>
            <person name="Labutti K."/>
            <person name="Haridas S."/>
            <person name="Kuo A."/>
            <person name="Salamov A."/>
            <person name="Ahrendt S.R."/>
            <person name="Lipzen A."/>
            <person name="Sullivan W."/>
            <person name="Andreopoulos W.B."/>
            <person name="Clum A."/>
            <person name="Lindquist E."/>
            <person name="Daum C."/>
            <person name="Ramamoorthy G.K."/>
            <person name="Gryganskyi A."/>
            <person name="Culley D."/>
            <person name="Magnuson J.K."/>
            <person name="James T.Y."/>
            <person name="O'Malley M.A."/>
            <person name="Stajich J.E."/>
            <person name="Spatafora J.W."/>
            <person name="Visel A."/>
            <person name="Grigoriev I.V."/>
        </authorList>
    </citation>
    <scope>NUCLEOTIDE SEQUENCE [LARGE SCALE GENOMIC DNA]</scope>
    <source>
        <strain evidence="1 2">NRRL 3301</strain>
    </source>
</reference>
<keyword evidence="2" id="KW-1185">Reference proteome</keyword>
<evidence type="ECO:0000313" key="1">
    <source>
        <dbReference type="EMBL" id="ORX59473.1"/>
    </source>
</evidence>
<name>A0A1X2GQV7_9FUNG</name>
<organism evidence="1 2">
    <name type="scientific">Hesseltinella vesiculosa</name>
    <dbReference type="NCBI Taxonomy" id="101127"/>
    <lineage>
        <taxon>Eukaryota</taxon>
        <taxon>Fungi</taxon>
        <taxon>Fungi incertae sedis</taxon>
        <taxon>Mucoromycota</taxon>
        <taxon>Mucoromycotina</taxon>
        <taxon>Mucoromycetes</taxon>
        <taxon>Mucorales</taxon>
        <taxon>Cunninghamellaceae</taxon>
        <taxon>Hesseltinella</taxon>
    </lineage>
</organism>